<keyword evidence="3" id="KW-1185">Reference proteome</keyword>
<dbReference type="InterPro" id="IPR007110">
    <property type="entry name" value="Ig-like_dom"/>
</dbReference>
<evidence type="ECO:0000313" key="4">
    <source>
        <dbReference type="WBParaSite" id="SPAL_0001480200.1"/>
    </source>
</evidence>
<feature type="chain" id="PRO_5005895707" evidence="1">
    <location>
        <begin position="20"/>
        <end position="317"/>
    </location>
</feature>
<name>A0A0N5CA78_STREA</name>
<feature type="domain" description="Ig-like" evidence="2">
    <location>
        <begin position="55"/>
        <end position="166"/>
    </location>
</feature>
<sequence length="317" mass="36123">MTNIIYFLSFILINIVVFSKQNDECYQNCENSKLGCKVRLLKSNGKSQSGVYKINEGLLNFTCLFESLPRVVNIRWKFKSSPNVLSENNLPDNGYQSNNDREVYKSIKCDQLKYSHDCSDGSEGHLSYSNCLLEVRDIRMTGYYKCEAVNPLTNQVLGTGVESKIRVIGLQSVDVVESRLIYQKSGYVQVKVCANSYPSITWILRSTILQPGESKQYYSSSKISNVPFKNLDEKDDVVVQSLKNISQHDSYCHYVQLFVSSVKEEIEDLHVGVTNDNGYSLVKLDLKIVNQNCSHKNMIGKSVMLIFLIFLWGFCRN</sequence>
<dbReference type="Proteomes" id="UP000046392">
    <property type="component" value="Unplaced"/>
</dbReference>
<keyword evidence="1" id="KW-0732">Signal</keyword>
<dbReference type="AlphaFoldDB" id="A0A0N5CA78"/>
<evidence type="ECO:0000313" key="3">
    <source>
        <dbReference type="Proteomes" id="UP000046392"/>
    </source>
</evidence>
<evidence type="ECO:0000256" key="1">
    <source>
        <dbReference type="SAM" id="SignalP"/>
    </source>
</evidence>
<protein>
    <submittedName>
        <fullName evidence="4">Ig-like domain-containing protein</fullName>
    </submittedName>
</protein>
<feature type="signal peptide" evidence="1">
    <location>
        <begin position="1"/>
        <end position="19"/>
    </location>
</feature>
<organism evidence="3 4">
    <name type="scientific">Strongyloides papillosus</name>
    <name type="common">Intestinal threadworm</name>
    <dbReference type="NCBI Taxonomy" id="174720"/>
    <lineage>
        <taxon>Eukaryota</taxon>
        <taxon>Metazoa</taxon>
        <taxon>Ecdysozoa</taxon>
        <taxon>Nematoda</taxon>
        <taxon>Chromadorea</taxon>
        <taxon>Rhabditida</taxon>
        <taxon>Tylenchina</taxon>
        <taxon>Panagrolaimomorpha</taxon>
        <taxon>Strongyloidoidea</taxon>
        <taxon>Strongyloididae</taxon>
        <taxon>Strongyloides</taxon>
    </lineage>
</organism>
<evidence type="ECO:0000259" key="2">
    <source>
        <dbReference type="PROSITE" id="PS50835"/>
    </source>
</evidence>
<dbReference type="WBParaSite" id="SPAL_0001480200.1">
    <property type="protein sequence ID" value="SPAL_0001480200.1"/>
    <property type="gene ID" value="SPAL_0001480200"/>
</dbReference>
<dbReference type="PROSITE" id="PS50835">
    <property type="entry name" value="IG_LIKE"/>
    <property type="match status" value="1"/>
</dbReference>
<accession>A0A0N5CA78</accession>
<proteinExistence type="predicted"/>
<reference evidence="4" key="1">
    <citation type="submission" date="2017-02" db="UniProtKB">
        <authorList>
            <consortium name="WormBaseParasite"/>
        </authorList>
    </citation>
    <scope>IDENTIFICATION</scope>
</reference>